<dbReference type="InterPro" id="IPR008928">
    <property type="entry name" value="6-hairpin_glycosidase_sf"/>
</dbReference>
<keyword evidence="3" id="KW-1185">Reference proteome</keyword>
<organism evidence="2 3">
    <name type="scientific">Penicillium malachiteum</name>
    <dbReference type="NCBI Taxonomy" id="1324776"/>
    <lineage>
        <taxon>Eukaryota</taxon>
        <taxon>Fungi</taxon>
        <taxon>Dikarya</taxon>
        <taxon>Ascomycota</taxon>
        <taxon>Pezizomycotina</taxon>
        <taxon>Eurotiomycetes</taxon>
        <taxon>Eurotiomycetidae</taxon>
        <taxon>Eurotiales</taxon>
        <taxon>Aspergillaceae</taxon>
        <taxon>Penicillium</taxon>
    </lineage>
</organism>
<feature type="signal peptide" evidence="1">
    <location>
        <begin position="1"/>
        <end position="18"/>
    </location>
</feature>
<keyword evidence="1" id="KW-0732">Signal</keyword>
<dbReference type="Gene3D" id="1.50.10.20">
    <property type="match status" value="1"/>
</dbReference>
<dbReference type="SUPFAM" id="SSF48208">
    <property type="entry name" value="Six-hairpin glycosidases"/>
    <property type="match status" value="1"/>
</dbReference>
<dbReference type="InterPro" id="IPR053169">
    <property type="entry name" value="MUG_Protein"/>
</dbReference>
<reference evidence="2" key="1">
    <citation type="journal article" date="2023" name="IMA Fungus">
        <title>Comparative genomic study of the Penicillium genus elucidates a diverse pangenome and 15 lateral gene transfer events.</title>
        <authorList>
            <person name="Petersen C."/>
            <person name="Sorensen T."/>
            <person name="Nielsen M.R."/>
            <person name="Sondergaard T.E."/>
            <person name="Sorensen J.L."/>
            <person name="Fitzpatrick D.A."/>
            <person name="Frisvad J.C."/>
            <person name="Nielsen K.L."/>
        </authorList>
    </citation>
    <scope>NUCLEOTIDE SEQUENCE</scope>
    <source>
        <strain evidence="2">IBT 17514</strain>
    </source>
</reference>
<accession>A0AAD6HDG3</accession>
<evidence type="ECO:0000313" key="3">
    <source>
        <dbReference type="Proteomes" id="UP001215712"/>
    </source>
</evidence>
<gene>
    <name evidence="2" type="ORF">N7493_010604</name>
</gene>
<reference evidence="2" key="2">
    <citation type="submission" date="2023-01" db="EMBL/GenBank/DDBJ databases">
        <authorList>
            <person name="Petersen C."/>
        </authorList>
    </citation>
    <scope>NUCLEOTIDE SEQUENCE</scope>
    <source>
        <strain evidence="2">IBT 17514</strain>
    </source>
</reference>
<evidence type="ECO:0008006" key="4">
    <source>
        <dbReference type="Google" id="ProtNLM"/>
    </source>
</evidence>
<feature type="chain" id="PRO_5042195926" description="Glycosyl hydrolase" evidence="1">
    <location>
        <begin position="19"/>
        <end position="562"/>
    </location>
</feature>
<dbReference type="PANTHER" id="PTHR47791">
    <property type="entry name" value="MEIOTICALLY UP-REGULATED GENE 191 PROTEIN"/>
    <property type="match status" value="1"/>
</dbReference>
<protein>
    <recommendedName>
        <fullName evidence="4">Glycosyl hydrolase</fullName>
    </recommendedName>
</protein>
<dbReference type="GO" id="GO:0005975">
    <property type="term" value="P:carbohydrate metabolic process"/>
    <property type="evidence" value="ECO:0007669"/>
    <property type="project" value="InterPro"/>
</dbReference>
<evidence type="ECO:0000313" key="2">
    <source>
        <dbReference type="EMBL" id="KAJ5709270.1"/>
    </source>
</evidence>
<name>A0AAD6HDG3_9EURO</name>
<dbReference type="EMBL" id="JAQJAN010000019">
    <property type="protein sequence ID" value="KAJ5709270.1"/>
    <property type="molecule type" value="Genomic_DNA"/>
</dbReference>
<sequence length="562" mass="63191">MTLALVCLLFSAVASSLTTPPQKPLGEPLPAVQDSFYTPDDVLDEADLPENAGVDSWSWEAPAQTLQDLYEALNVMQDSYFSLWMGTWPSSIDWTAAVLATHVGATLSSFTSTYGLDIANAEQPHGMSFIALENTISHFFNQLSTFYFGENAFSLRNQAYDDMLWVVLDWLENINFQNLHSELHYARPNASSWSAWYGTQFRDSAAHRARIFYEIASAGWDKTLCEGGMIWNPSLTPYKNAITNELYISASIAMYLYFPGDPIDAPFMSTVQENTQSPLPHNPIHLKAAVDGYAWLQNSNMTGIYGLYADGFHISGWRSESDPGSRKCDVLNKMVYTYNQGVILSGLRGLWLATGSQEYLRDGHELIHRVLHATGWPRTSSKQWAGLGRGGVLEEVCDLYASCSQNGQTFKGIFFHHFAEFCRPLRPEEERFLAGQTRRPIEDEEDWEEVYSRHLSRCRTYGPWVEHNARAALMTRDDDGKFGMWWGLPFLSVLDSEEIMNSSTLPEGAVDYQNEEIGARPFRSGVPRDFNDLGRGRTVETQSGGVAVLRALLQWQTSDALS</sequence>
<proteinExistence type="predicted"/>
<comment type="caution">
    <text evidence="2">The sequence shown here is derived from an EMBL/GenBank/DDBJ whole genome shotgun (WGS) entry which is preliminary data.</text>
</comment>
<dbReference type="AlphaFoldDB" id="A0AAD6HDG3"/>
<evidence type="ECO:0000256" key="1">
    <source>
        <dbReference type="SAM" id="SignalP"/>
    </source>
</evidence>
<dbReference type="Pfam" id="PF03663">
    <property type="entry name" value="Glyco_hydro_76"/>
    <property type="match status" value="1"/>
</dbReference>
<dbReference type="Proteomes" id="UP001215712">
    <property type="component" value="Unassembled WGS sequence"/>
</dbReference>
<dbReference type="InterPro" id="IPR005198">
    <property type="entry name" value="Glyco_hydro_76"/>
</dbReference>
<dbReference type="PANTHER" id="PTHR47791:SF2">
    <property type="entry name" value="ENDO MANNANASE, GH76 FAMILY (EUROFUNG)"/>
    <property type="match status" value="1"/>
</dbReference>